<evidence type="ECO:0000256" key="4">
    <source>
        <dbReference type="HAMAP-Rule" id="MF_00814"/>
    </source>
</evidence>
<dbReference type="InterPro" id="IPR002715">
    <property type="entry name" value="Nas_poly-pep-assoc_cplx_dom"/>
</dbReference>
<accession>A0A3G1A8B8</accession>
<dbReference type="GO" id="GO:0015031">
    <property type="term" value="P:protein transport"/>
    <property type="evidence" value="ECO:0007669"/>
    <property type="project" value="UniProtKB-UniRule"/>
</dbReference>
<organism evidence="7 8">
    <name type="scientific">Thermofilum adornatum 1505</name>
    <dbReference type="NCBI Taxonomy" id="697581"/>
    <lineage>
        <taxon>Archaea</taxon>
        <taxon>Thermoproteota</taxon>
        <taxon>Thermoprotei</taxon>
        <taxon>Thermofilales</taxon>
        <taxon>Thermofilaceae</taxon>
        <taxon>Thermofilum</taxon>
    </lineage>
</organism>
<feature type="domain" description="NAC-A/B" evidence="6">
    <location>
        <begin position="2"/>
        <end position="71"/>
    </location>
</feature>
<dbReference type="AlphaFoldDB" id="A0A3G1A8B8"/>
<dbReference type="InterPro" id="IPR005231">
    <property type="entry name" value="NAC_arc"/>
</dbReference>
<evidence type="ECO:0000259" key="6">
    <source>
        <dbReference type="PROSITE" id="PS51151"/>
    </source>
</evidence>
<keyword evidence="2 4" id="KW-0694">RNA-binding</keyword>
<dbReference type="Gene3D" id="2.20.70.30">
    <property type="entry name" value="Nascent polypeptide-associated complex domain"/>
    <property type="match status" value="1"/>
</dbReference>
<proteinExistence type="inferred from homology"/>
<dbReference type="STRING" id="697581.TCARB_1474"/>
<dbReference type="PROSITE" id="PS51151">
    <property type="entry name" value="NAC_AB"/>
    <property type="match status" value="1"/>
</dbReference>
<sequence length="117" mass="13075">MFRLNREQRRLLERMGLNFKPLDGVQEVQLKMQGKTIVIRSPEVQVIEIKGGSRIYYVSGIEEEVAAAQQEVPEISQEDVELVVLKTGASQEEARKALIEAGGDIARAILLLSQKKA</sequence>
<evidence type="ECO:0000256" key="5">
    <source>
        <dbReference type="NCBIfam" id="TIGR00264"/>
    </source>
</evidence>
<keyword evidence="1 4" id="KW-0813">Transport</keyword>
<dbReference type="InterPro" id="IPR038187">
    <property type="entry name" value="NAC_A/B_dom_sf"/>
</dbReference>
<dbReference type="SUPFAM" id="SSF46934">
    <property type="entry name" value="UBA-like"/>
    <property type="match status" value="1"/>
</dbReference>
<comment type="similarity">
    <text evidence="4">Belongs to the NAC-alpha family.</text>
</comment>
<dbReference type="Pfam" id="PF19026">
    <property type="entry name" value="UBA_HYPK"/>
    <property type="match status" value="1"/>
</dbReference>
<dbReference type="SMART" id="SM01407">
    <property type="entry name" value="NAC"/>
    <property type="match status" value="1"/>
</dbReference>
<dbReference type="RefSeq" id="WP_020962084.1">
    <property type="nucleotide sequence ID" value="NZ_CP007493.1"/>
</dbReference>
<dbReference type="Pfam" id="PF01849">
    <property type="entry name" value="NAC"/>
    <property type="match status" value="1"/>
</dbReference>
<dbReference type="CDD" id="cd14359">
    <property type="entry name" value="UBA_AeNAC"/>
    <property type="match status" value="1"/>
</dbReference>
<dbReference type="Gene3D" id="1.10.8.10">
    <property type="entry name" value="DNA helicase RuvA subunit, C-terminal domain"/>
    <property type="match status" value="1"/>
</dbReference>
<dbReference type="GeneID" id="16573037"/>
<dbReference type="InterPro" id="IPR009060">
    <property type="entry name" value="UBA-like_sf"/>
</dbReference>
<evidence type="ECO:0000256" key="3">
    <source>
        <dbReference type="ARBA" id="ARBA00022927"/>
    </source>
</evidence>
<dbReference type="Proteomes" id="UP000266720">
    <property type="component" value="Chromosome"/>
</dbReference>
<dbReference type="InterPro" id="IPR044034">
    <property type="entry name" value="NAC-like_UBA"/>
</dbReference>
<dbReference type="EMBL" id="CP007493">
    <property type="protein sequence ID" value="AJB42518.1"/>
    <property type="molecule type" value="Genomic_DNA"/>
</dbReference>
<dbReference type="GO" id="GO:0003723">
    <property type="term" value="F:RNA binding"/>
    <property type="evidence" value="ECO:0007669"/>
    <property type="project" value="UniProtKB-UniRule"/>
</dbReference>
<protein>
    <recommendedName>
        <fullName evidence="4 5">Nascent polypeptide-associated complex protein</fullName>
    </recommendedName>
</protein>
<evidence type="ECO:0000256" key="1">
    <source>
        <dbReference type="ARBA" id="ARBA00022448"/>
    </source>
</evidence>
<name>A0A3G1A8B8_9CREN</name>
<evidence type="ECO:0000256" key="2">
    <source>
        <dbReference type="ARBA" id="ARBA00022884"/>
    </source>
</evidence>
<gene>
    <name evidence="4" type="primary">nac</name>
    <name evidence="7" type="ORF">TCARB_1474</name>
</gene>
<comment type="function">
    <text evidence="4">Contacts the emerging nascent chain on the ribosome.</text>
</comment>
<reference evidence="8" key="1">
    <citation type="book" date="2010" name="EXTREMOPHILES" publisher="0:0-0">
        <title>Complete genome sequences of ten hyperthermophilic archaea reveal their metabolic capabilities and possible ecological roles.</title>
        <editorList>
            <person name="?"/>
        </editorList>
        <authorList>
            <person name="Ravin N.V."/>
            <person name="Mardanov A.V."/>
            <person name="Bonch-Osmolovskaya E.A."/>
            <person name="Skryabin K.G."/>
        </authorList>
    </citation>
    <scope>NUCLEOTIDE SEQUENCE [LARGE SCALE GENOMIC DNA]</scope>
    <source>
        <strain evidence="8">1505</strain>
    </source>
</reference>
<dbReference type="HAMAP" id="MF_00814">
    <property type="entry name" value="NAC_arch"/>
    <property type="match status" value="1"/>
</dbReference>
<comment type="subunit">
    <text evidence="4">Homodimer. Interacts with the ribosome. Binds ribosomal RNA.</text>
</comment>
<evidence type="ECO:0000313" key="8">
    <source>
        <dbReference type="Proteomes" id="UP000266720"/>
    </source>
</evidence>
<dbReference type="GeneID" id="25406878"/>
<keyword evidence="3 4" id="KW-0653">Protein transport</keyword>
<dbReference type="NCBIfam" id="TIGR00264">
    <property type="entry name" value="archaeal-type nascent polypeptide-associated complex protein"/>
    <property type="match status" value="1"/>
</dbReference>
<dbReference type="KEGG" id="tcb:TCARB_1474"/>
<evidence type="ECO:0000313" key="7">
    <source>
        <dbReference type="EMBL" id="AJB42518.1"/>
    </source>
</evidence>